<feature type="domain" description="D-alanyl-D-alanine carboxypeptidase-like core" evidence="3">
    <location>
        <begin position="292"/>
        <end position="418"/>
    </location>
</feature>
<dbReference type="PANTHER" id="PTHR34385">
    <property type="entry name" value="D-ALANYL-D-ALANINE CARBOXYPEPTIDASE"/>
    <property type="match status" value="1"/>
</dbReference>
<feature type="compositionally biased region" description="Basic and acidic residues" evidence="1">
    <location>
        <begin position="14"/>
        <end position="33"/>
    </location>
</feature>
<evidence type="ECO:0000259" key="3">
    <source>
        <dbReference type="Pfam" id="PF02557"/>
    </source>
</evidence>
<keyword evidence="2" id="KW-0812">Transmembrane</keyword>
<protein>
    <submittedName>
        <fullName evidence="4">M15 family metallopeptidase</fullName>
    </submittedName>
</protein>
<sequence length="447" mass="47146">MTEPGRLATPRAVPETRRAARAMREEADKRARTAEAAPAASTPAADAPDDLLAFELPSDDFVPGSISAGAPSSLPLEFRPTGIAPQRTDSTPHHIPEARVRGRRRAVRSPRPVVSERRAARAAELLDVDEGAQPVRHARPRRLTKRLVLVAGLATGAALLLGSAAMTAMMLPSEPQAAGAAPALTMTLELPEIEQLPVPQVEESPPAADICSLPDVASAVQRGDDEAAIVAAGGGEAFRTAVVEGRAPCVDLGDSARVWTVMDKIRPANPIDYRPGALVLPDGVRNVEGGALRSDAASALASLVTAARTAGAGEIALESGFRSYQTQQATYGRHFAEKGERADQVSARPGYSEHQLGLSADVVACAGSCGTLDQLAATPQGQFVAAHAWEHGWIVRYTEGATPVTGYLPEPWHLRYIGPELAKAYHEGGWTSLEEFFALDPAPDYLG</sequence>
<dbReference type="Proteomes" id="UP000777440">
    <property type="component" value="Unassembled WGS sequence"/>
</dbReference>
<organism evidence="4 5">
    <name type="scientific">Microbacterium ureisolvens</name>
    <dbReference type="NCBI Taxonomy" id="2781186"/>
    <lineage>
        <taxon>Bacteria</taxon>
        <taxon>Bacillati</taxon>
        <taxon>Actinomycetota</taxon>
        <taxon>Actinomycetes</taxon>
        <taxon>Micrococcales</taxon>
        <taxon>Microbacteriaceae</taxon>
        <taxon>Microbacterium</taxon>
    </lineage>
</organism>
<dbReference type="InterPro" id="IPR009045">
    <property type="entry name" value="Zn_M74/Hedgehog-like"/>
</dbReference>
<keyword evidence="2" id="KW-1133">Transmembrane helix</keyword>
<accession>A0ABS7HXD4</accession>
<evidence type="ECO:0000256" key="1">
    <source>
        <dbReference type="SAM" id="MobiDB-lite"/>
    </source>
</evidence>
<keyword evidence="5" id="KW-1185">Reference proteome</keyword>
<dbReference type="InterPro" id="IPR058193">
    <property type="entry name" value="VanY/YodJ_core_dom"/>
</dbReference>
<dbReference type="EMBL" id="JAEUAX010000003">
    <property type="protein sequence ID" value="MBW9109765.1"/>
    <property type="molecule type" value="Genomic_DNA"/>
</dbReference>
<dbReference type="InterPro" id="IPR003709">
    <property type="entry name" value="VanY-like_core_dom"/>
</dbReference>
<dbReference type="Gene3D" id="3.30.1380.10">
    <property type="match status" value="1"/>
</dbReference>
<keyword evidence="2" id="KW-0472">Membrane</keyword>
<dbReference type="CDD" id="cd14852">
    <property type="entry name" value="LD-carboxypeptidase"/>
    <property type="match status" value="1"/>
</dbReference>
<gene>
    <name evidence="4" type="ORF">JNB61_08270</name>
</gene>
<dbReference type="RefSeq" id="WP_220339305.1">
    <property type="nucleotide sequence ID" value="NZ_JAEUAX010000003.1"/>
</dbReference>
<name>A0ABS7HXD4_9MICO</name>
<reference evidence="4 5" key="1">
    <citation type="journal article" date="2021" name="MBio">
        <title>Poor Competitiveness of Bradyrhizobium in Pigeon Pea Root Colonization in Indian Soils.</title>
        <authorList>
            <person name="Chalasani D."/>
            <person name="Basu A."/>
            <person name="Pullabhotla S.V.S.R.N."/>
            <person name="Jorrin B."/>
            <person name="Neal A.L."/>
            <person name="Poole P.S."/>
            <person name="Podile A.R."/>
            <person name="Tkacz A."/>
        </authorList>
    </citation>
    <scope>NUCLEOTIDE SEQUENCE [LARGE SCALE GENOMIC DNA]</scope>
    <source>
        <strain evidence="4 5">HU12</strain>
    </source>
</reference>
<comment type="caution">
    <text evidence="4">The sequence shown here is derived from an EMBL/GenBank/DDBJ whole genome shotgun (WGS) entry which is preliminary data.</text>
</comment>
<dbReference type="Pfam" id="PF02557">
    <property type="entry name" value="VanY"/>
    <property type="match status" value="1"/>
</dbReference>
<feature type="transmembrane region" description="Helical" evidence="2">
    <location>
        <begin position="147"/>
        <end position="171"/>
    </location>
</feature>
<dbReference type="PANTHER" id="PTHR34385:SF1">
    <property type="entry name" value="PEPTIDOGLYCAN L-ALANYL-D-GLUTAMATE ENDOPEPTIDASE CWLK"/>
    <property type="match status" value="1"/>
</dbReference>
<evidence type="ECO:0000313" key="5">
    <source>
        <dbReference type="Proteomes" id="UP000777440"/>
    </source>
</evidence>
<proteinExistence type="predicted"/>
<evidence type="ECO:0000313" key="4">
    <source>
        <dbReference type="EMBL" id="MBW9109765.1"/>
    </source>
</evidence>
<dbReference type="InterPro" id="IPR052179">
    <property type="entry name" value="DD-CPase-like"/>
</dbReference>
<dbReference type="SUPFAM" id="SSF55166">
    <property type="entry name" value="Hedgehog/DD-peptidase"/>
    <property type="match status" value="1"/>
</dbReference>
<feature type="region of interest" description="Disordered" evidence="1">
    <location>
        <begin position="1"/>
        <end position="49"/>
    </location>
</feature>
<feature type="compositionally biased region" description="Low complexity" evidence="1">
    <location>
        <begin position="34"/>
        <end position="49"/>
    </location>
</feature>
<evidence type="ECO:0000256" key="2">
    <source>
        <dbReference type="SAM" id="Phobius"/>
    </source>
</evidence>